<evidence type="ECO:0000313" key="1">
    <source>
        <dbReference type="EMBL" id="HJG86540.1"/>
    </source>
</evidence>
<dbReference type="EMBL" id="DYUC01000055">
    <property type="protein sequence ID" value="HJG86540.1"/>
    <property type="molecule type" value="Genomic_DNA"/>
</dbReference>
<dbReference type="Proteomes" id="UP000760668">
    <property type="component" value="Unassembled WGS sequence"/>
</dbReference>
<accession>A0A921SS46</accession>
<comment type="caution">
    <text evidence="1">The sequence shown here is derived from an EMBL/GenBank/DDBJ whole genome shotgun (WGS) entry which is preliminary data.</text>
</comment>
<sequence>MTNQEAYLSDLNDLRKEIDYLLSLVPVGNSKKALQAKEQAEEVAGRARATIDCMKNDYIIVDC</sequence>
<proteinExistence type="predicted"/>
<name>A0A921SS46_9FIRM</name>
<organism evidence="1 2">
    <name type="scientific">Pseudoflavonifractor capillosus</name>
    <dbReference type="NCBI Taxonomy" id="106588"/>
    <lineage>
        <taxon>Bacteria</taxon>
        <taxon>Bacillati</taxon>
        <taxon>Bacillota</taxon>
        <taxon>Clostridia</taxon>
        <taxon>Eubacteriales</taxon>
        <taxon>Oscillospiraceae</taxon>
        <taxon>Pseudoflavonifractor</taxon>
    </lineage>
</organism>
<dbReference type="AlphaFoldDB" id="A0A921SS46"/>
<reference evidence="1" key="2">
    <citation type="submission" date="2021-09" db="EMBL/GenBank/DDBJ databases">
        <authorList>
            <person name="Gilroy R."/>
        </authorList>
    </citation>
    <scope>NUCLEOTIDE SEQUENCE</scope>
    <source>
        <strain evidence="1">CHK179-5677</strain>
    </source>
</reference>
<protein>
    <submittedName>
        <fullName evidence="1">Uncharacterized protein</fullName>
    </submittedName>
</protein>
<reference evidence="1" key="1">
    <citation type="journal article" date="2021" name="PeerJ">
        <title>Extensive microbial diversity within the chicken gut microbiome revealed by metagenomics and culture.</title>
        <authorList>
            <person name="Gilroy R."/>
            <person name="Ravi A."/>
            <person name="Getino M."/>
            <person name="Pursley I."/>
            <person name="Horton D.L."/>
            <person name="Alikhan N.F."/>
            <person name="Baker D."/>
            <person name="Gharbi K."/>
            <person name="Hall N."/>
            <person name="Watson M."/>
            <person name="Adriaenssens E.M."/>
            <person name="Foster-Nyarko E."/>
            <person name="Jarju S."/>
            <person name="Secka A."/>
            <person name="Antonio M."/>
            <person name="Oren A."/>
            <person name="Chaudhuri R.R."/>
            <person name="La Ragione R."/>
            <person name="Hildebrand F."/>
            <person name="Pallen M.J."/>
        </authorList>
    </citation>
    <scope>NUCLEOTIDE SEQUENCE</scope>
    <source>
        <strain evidence="1">CHK179-5677</strain>
    </source>
</reference>
<evidence type="ECO:0000313" key="2">
    <source>
        <dbReference type="Proteomes" id="UP000760668"/>
    </source>
</evidence>
<dbReference type="RefSeq" id="WP_191385105.1">
    <property type="nucleotide sequence ID" value="NZ_DYUC01000055.1"/>
</dbReference>
<gene>
    <name evidence="1" type="ORF">K8V01_05905</name>
</gene>